<evidence type="ECO:0000256" key="1">
    <source>
        <dbReference type="SAM" id="Phobius"/>
    </source>
</evidence>
<accession>A0AAD8IMI6</accession>
<dbReference type="EMBL" id="JAUIZM010000004">
    <property type="protein sequence ID" value="KAK1388221.1"/>
    <property type="molecule type" value="Genomic_DNA"/>
</dbReference>
<reference evidence="2" key="2">
    <citation type="submission" date="2023-05" db="EMBL/GenBank/DDBJ databases">
        <authorList>
            <person name="Schelkunov M.I."/>
        </authorList>
    </citation>
    <scope>NUCLEOTIDE SEQUENCE</scope>
    <source>
        <strain evidence="2">Hsosn_3</strain>
        <tissue evidence="2">Leaf</tissue>
    </source>
</reference>
<keyword evidence="1" id="KW-1133">Transmembrane helix</keyword>
<sequence>MTGGSLSHSSAKLFLAWTGWVCVWTAILLFLLAILGACSIINSDPVLEKKKLKTKFLIAPKEPTFGHFDRDWPTTEVNVLEMGILSANYIAISFIDRSDRDHASFKNPPIKLDIHNKVLRDIEDDAASTDSDEPTIP</sequence>
<protein>
    <submittedName>
        <fullName evidence="2">Uncharacterized protein</fullName>
    </submittedName>
</protein>
<keyword evidence="1" id="KW-0812">Transmembrane</keyword>
<gene>
    <name evidence="2" type="ORF">POM88_016399</name>
</gene>
<comment type="caution">
    <text evidence="2">The sequence shown here is derived from an EMBL/GenBank/DDBJ whole genome shotgun (WGS) entry which is preliminary data.</text>
</comment>
<reference evidence="2" key="1">
    <citation type="submission" date="2023-02" db="EMBL/GenBank/DDBJ databases">
        <title>Genome of toxic invasive species Heracleum sosnowskyi carries increased number of genes despite the absence of recent whole-genome duplications.</title>
        <authorList>
            <person name="Schelkunov M."/>
            <person name="Shtratnikova V."/>
            <person name="Makarenko M."/>
            <person name="Klepikova A."/>
            <person name="Omelchenko D."/>
            <person name="Novikova G."/>
            <person name="Obukhova E."/>
            <person name="Bogdanov V."/>
            <person name="Penin A."/>
            <person name="Logacheva M."/>
        </authorList>
    </citation>
    <scope>NUCLEOTIDE SEQUENCE</scope>
    <source>
        <strain evidence="2">Hsosn_3</strain>
        <tissue evidence="2">Leaf</tissue>
    </source>
</reference>
<feature type="transmembrane region" description="Helical" evidence="1">
    <location>
        <begin position="14"/>
        <end position="41"/>
    </location>
</feature>
<keyword evidence="3" id="KW-1185">Reference proteome</keyword>
<evidence type="ECO:0000313" key="2">
    <source>
        <dbReference type="EMBL" id="KAK1388221.1"/>
    </source>
</evidence>
<organism evidence="2 3">
    <name type="scientific">Heracleum sosnowskyi</name>
    <dbReference type="NCBI Taxonomy" id="360622"/>
    <lineage>
        <taxon>Eukaryota</taxon>
        <taxon>Viridiplantae</taxon>
        <taxon>Streptophyta</taxon>
        <taxon>Embryophyta</taxon>
        <taxon>Tracheophyta</taxon>
        <taxon>Spermatophyta</taxon>
        <taxon>Magnoliopsida</taxon>
        <taxon>eudicotyledons</taxon>
        <taxon>Gunneridae</taxon>
        <taxon>Pentapetalae</taxon>
        <taxon>asterids</taxon>
        <taxon>campanulids</taxon>
        <taxon>Apiales</taxon>
        <taxon>Apiaceae</taxon>
        <taxon>Apioideae</taxon>
        <taxon>apioid superclade</taxon>
        <taxon>Tordylieae</taxon>
        <taxon>Tordyliinae</taxon>
        <taxon>Heracleum</taxon>
    </lineage>
</organism>
<evidence type="ECO:0000313" key="3">
    <source>
        <dbReference type="Proteomes" id="UP001237642"/>
    </source>
</evidence>
<dbReference type="AlphaFoldDB" id="A0AAD8IMI6"/>
<name>A0AAD8IMI6_9APIA</name>
<proteinExistence type="predicted"/>
<keyword evidence="1" id="KW-0472">Membrane</keyword>
<dbReference type="Proteomes" id="UP001237642">
    <property type="component" value="Unassembled WGS sequence"/>
</dbReference>